<organism evidence="1">
    <name type="scientific">Anguilla anguilla</name>
    <name type="common">European freshwater eel</name>
    <name type="synonym">Muraena anguilla</name>
    <dbReference type="NCBI Taxonomy" id="7936"/>
    <lineage>
        <taxon>Eukaryota</taxon>
        <taxon>Metazoa</taxon>
        <taxon>Chordata</taxon>
        <taxon>Craniata</taxon>
        <taxon>Vertebrata</taxon>
        <taxon>Euteleostomi</taxon>
        <taxon>Actinopterygii</taxon>
        <taxon>Neopterygii</taxon>
        <taxon>Teleostei</taxon>
        <taxon>Anguilliformes</taxon>
        <taxon>Anguillidae</taxon>
        <taxon>Anguilla</taxon>
    </lineage>
</organism>
<proteinExistence type="predicted"/>
<sequence length="19" mass="2210">MAHVTGTVQRFSVERWASF</sequence>
<name>A0A0E9Q6D3_ANGAN</name>
<reference evidence="1" key="1">
    <citation type="submission" date="2014-11" db="EMBL/GenBank/DDBJ databases">
        <authorList>
            <person name="Amaro Gonzalez C."/>
        </authorList>
    </citation>
    <scope>NUCLEOTIDE SEQUENCE</scope>
</reference>
<dbReference type="EMBL" id="GBXM01096485">
    <property type="protein sequence ID" value="JAH12092.1"/>
    <property type="molecule type" value="Transcribed_RNA"/>
</dbReference>
<accession>A0A0E9Q6D3</accession>
<reference evidence="1" key="2">
    <citation type="journal article" date="2015" name="Fish Shellfish Immunol.">
        <title>Early steps in the European eel (Anguilla anguilla)-Vibrio vulnificus interaction in the gills: Role of the RtxA13 toxin.</title>
        <authorList>
            <person name="Callol A."/>
            <person name="Pajuelo D."/>
            <person name="Ebbesson L."/>
            <person name="Teles M."/>
            <person name="MacKenzie S."/>
            <person name="Amaro C."/>
        </authorList>
    </citation>
    <scope>NUCLEOTIDE SEQUENCE</scope>
</reference>
<protein>
    <submittedName>
        <fullName evidence="1">Uncharacterized protein</fullName>
    </submittedName>
</protein>
<dbReference type="AlphaFoldDB" id="A0A0E9Q6D3"/>
<evidence type="ECO:0000313" key="1">
    <source>
        <dbReference type="EMBL" id="JAH12092.1"/>
    </source>
</evidence>